<gene>
    <name evidence="4" type="ORF">PF001_g25878</name>
    <name evidence="3" type="ORF">PF002_g27471</name>
    <name evidence="1" type="ORF">PF006_g26026</name>
    <name evidence="2" type="ORF">PF007_g17038</name>
</gene>
<evidence type="ECO:0000313" key="8">
    <source>
        <dbReference type="Proteomes" id="UP000441208"/>
    </source>
</evidence>
<dbReference type="Proteomes" id="UP000437068">
    <property type="component" value="Unassembled WGS sequence"/>
</dbReference>
<evidence type="ECO:0000313" key="4">
    <source>
        <dbReference type="EMBL" id="KAE9276975.1"/>
    </source>
</evidence>
<dbReference type="EMBL" id="QXGA01003185">
    <property type="protein sequence ID" value="KAE9086441.1"/>
    <property type="molecule type" value="Genomic_DNA"/>
</dbReference>
<protein>
    <submittedName>
        <fullName evidence="4">Uncharacterized protein</fullName>
    </submittedName>
</protein>
<organism evidence="4 5">
    <name type="scientific">Phytophthora fragariae</name>
    <dbReference type="NCBI Taxonomy" id="53985"/>
    <lineage>
        <taxon>Eukaryota</taxon>
        <taxon>Sar</taxon>
        <taxon>Stramenopiles</taxon>
        <taxon>Oomycota</taxon>
        <taxon>Peronosporomycetes</taxon>
        <taxon>Peronosporales</taxon>
        <taxon>Peronosporaceae</taxon>
        <taxon>Phytophthora</taxon>
    </lineage>
</organism>
<proteinExistence type="predicted"/>
<sequence length="158" mass="17270">MSNAQSSTLARSRVIGKSRGVRILLARSVGRTTALRRGGFLREHTFSRGSVSFLLDDISSGEARWLSLPTPRFYIASRDRSEDALAVAAQFSANYARMEIEDQSSTVWIVDIQATHCPDGERLMVNRSKKRGSAAAAADACKLLAGRPRHAGHALQLE</sequence>
<dbReference type="EMBL" id="QXGD01003097">
    <property type="protein sequence ID" value="KAE9180755.1"/>
    <property type="molecule type" value="Genomic_DNA"/>
</dbReference>
<dbReference type="Proteomes" id="UP000440367">
    <property type="component" value="Unassembled WGS sequence"/>
</dbReference>
<comment type="caution">
    <text evidence="4">The sequence shown here is derived from an EMBL/GenBank/DDBJ whole genome shotgun (WGS) entry which is preliminary data.</text>
</comment>
<dbReference type="AlphaFoldDB" id="A0A6A4BQQ4"/>
<evidence type="ECO:0000313" key="1">
    <source>
        <dbReference type="EMBL" id="KAE9086441.1"/>
    </source>
</evidence>
<evidence type="ECO:0000313" key="3">
    <source>
        <dbReference type="EMBL" id="KAE9180755.1"/>
    </source>
</evidence>
<evidence type="ECO:0000313" key="5">
    <source>
        <dbReference type="Proteomes" id="UP000437068"/>
    </source>
</evidence>
<accession>A0A6A4BQQ4</accession>
<evidence type="ECO:0000313" key="2">
    <source>
        <dbReference type="EMBL" id="KAE9096326.1"/>
    </source>
</evidence>
<evidence type="ECO:0000313" key="7">
    <source>
        <dbReference type="Proteomes" id="UP000440732"/>
    </source>
</evidence>
<reference evidence="5 6" key="1">
    <citation type="submission" date="2018-08" db="EMBL/GenBank/DDBJ databases">
        <title>Genomic investigation of the strawberry pathogen Phytophthora fragariae indicates pathogenicity is determined by transcriptional variation in three key races.</title>
        <authorList>
            <person name="Adams T.M."/>
            <person name="Armitage A.D."/>
            <person name="Sobczyk M.K."/>
            <person name="Bates H.J."/>
            <person name="Dunwell J.M."/>
            <person name="Nellist C.F."/>
            <person name="Harrison R.J."/>
        </authorList>
    </citation>
    <scope>NUCLEOTIDE SEQUENCE [LARGE SCALE GENOMIC DNA]</scope>
    <source>
        <strain evidence="4 5">A4</strain>
        <strain evidence="3 6">BC-1</strain>
        <strain evidence="1 7">NOV-5</strain>
        <strain evidence="2 8">NOV-71</strain>
    </source>
</reference>
<dbReference type="EMBL" id="QXFZ01001130">
    <property type="protein sequence ID" value="KAE9096326.1"/>
    <property type="molecule type" value="Genomic_DNA"/>
</dbReference>
<evidence type="ECO:0000313" key="6">
    <source>
        <dbReference type="Proteomes" id="UP000440367"/>
    </source>
</evidence>
<dbReference type="EMBL" id="QXGE01003119">
    <property type="protein sequence ID" value="KAE9276975.1"/>
    <property type="molecule type" value="Genomic_DNA"/>
</dbReference>
<dbReference type="Proteomes" id="UP000440732">
    <property type="component" value="Unassembled WGS sequence"/>
</dbReference>
<dbReference type="Proteomes" id="UP000441208">
    <property type="component" value="Unassembled WGS sequence"/>
</dbReference>
<name>A0A6A4BQQ4_9STRA</name>